<dbReference type="Gramene" id="OGLUM01G34990.1">
    <property type="protein sequence ID" value="OGLUM01G34990.1"/>
    <property type="gene ID" value="OGLUM01G34990"/>
</dbReference>
<evidence type="ECO:0000313" key="1">
    <source>
        <dbReference type="EnsemblPlants" id="OGLUM01G34990.1"/>
    </source>
</evidence>
<evidence type="ECO:0000313" key="2">
    <source>
        <dbReference type="Proteomes" id="UP000026961"/>
    </source>
</evidence>
<sequence length="192" mass="21353">MEFRRRRPPPRALPCPAHLLSHPQALSARFSSPPVAAVTLCCVGLHGAATTVASARKRPMDQWWEHLARTHSLKNQTLACDGKQARGCQVRSPLRLDPSTLTAVNNIGAIRFAAWWAIVYCYFLYNWHWTFFLYPDSLKHCLTCRVRPHQIVLRTSRTGMRAGIDASGMALAFPIVPLTRFGDRGCCAGAAA</sequence>
<protein>
    <submittedName>
        <fullName evidence="1">Uncharacterized protein</fullName>
    </submittedName>
</protein>
<accession>A0A0D9YEY3</accession>
<name>A0A0D9YEY3_9ORYZ</name>
<dbReference type="EnsemblPlants" id="OGLUM01G34990.1">
    <property type="protein sequence ID" value="OGLUM01G34990.1"/>
    <property type="gene ID" value="OGLUM01G34990"/>
</dbReference>
<reference evidence="1" key="2">
    <citation type="submission" date="2015-04" db="UniProtKB">
        <authorList>
            <consortium name="EnsemblPlants"/>
        </authorList>
    </citation>
    <scope>IDENTIFICATION</scope>
</reference>
<dbReference type="AlphaFoldDB" id="A0A0D9YEY3"/>
<proteinExistence type="predicted"/>
<organism evidence="1">
    <name type="scientific">Oryza glumipatula</name>
    <dbReference type="NCBI Taxonomy" id="40148"/>
    <lineage>
        <taxon>Eukaryota</taxon>
        <taxon>Viridiplantae</taxon>
        <taxon>Streptophyta</taxon>
        <taxon>Embryophyta</taxon>
        <taxon>Tracheophyta</taxon>
        <taxon>Spermatophyta</taxon>
        <taxon>Magnoliopsida</taxon>
        <taxon>Liliopsida</taxon>
        <taxon>Poales</taxon>
        <taxon>Poaceae</taxon>
        <taxon>BOP clade</taxon>
        <taxon>Oryzoideae</taxon>
        <taxon>Oryzeae</taxon>
        <taxon>Oryzinae</taxon>
        <taxon>Oryza</taxon>
    </lineage>
</organism>
<dbReference type="Proteomes" id="UP000026961">
    <property type="component" value="Chromosome 1"/>
</dbReference>
<keyword evidence="2" id="KW-1185">Reference proteome</keyword>
<reference evidence="1" key="3">
    <citation type="submission" date="2018-05" db="EMBL/GenBank/DDBJ databases">
        <title>OgluRS3 (Oryza glumaepatula Reference Sequence Version 3).</title>
        <authorList>
            <person name="Zhang J."/>
            <person name="Kudrna D."/>
            <person name="Lee S."/>
            <person name="Talag J."/>
            <person name="Welchert J."/>
            <person name="Wing R.A."/>
        </authorList>
    </citation>
    <scope>NUCLEOTIDE SEQUENCE [LARGE SCALE GENOMIC DNA]</scope>
</reference>
<reference evidence="1" key="1">
    <citation type="submission" date="2013-08" db="EMBL/GenBank/DDBJ databases">
        <title>Oryza genome evolution.</title>
        <authorList>
            <person name="Wing R.A."/>
            <person name="Panaud O."/>
            <person name="Oliveira A.C."/>
        </authorList>
    </citation>
    <scope>NUCLEOTIDE SEQUENCE</scope>
</reference>